<dbReference type="PRINTS" id="PR00111">
    <property type="entry name" value="ABHYDROLASE"/>
</dbReference>
<dbReference type="PIRSF" id="PIRSF005539">
    <property type="entry name" value="Pept_S33_TRI_F1"/>
    <property type="match status" value="1"/>
</dbReference>
<accession>A0A3E2GT94</accession>
<dbReference type="OMA" id="APQDEMW"/>
<keyword evidence="2" id="KW-0378">Hydrolase</keyword>
<dbReference type="AlphaFoldDB" id="A0A3E2GT94"/>
<name>A0A3E2GT94_SCYLI</name>
<reference evidence="4 5" key="1">
    <citation type="submission" date="2018-05" db="EMBL/GenBank/DDBJ databases">
        <title>Draft genome sequence of Scytalidium lignicola DSM 105466, a ubiquitous saprotrophic fungus.</title>
        <authorList>
            <person name="Buettner E."/>
            <person name="Gebauer A.M."/>
            <person name="Hofrichter M."/>
            <person name="Liers C."/>
            <person name="Kellner H."/>
        </authorList>
    </citation>
    <scope>NUCLEOTIDE SEQUENCE [LARGE SCALE GENOMIC DNA]</scope>
    <source>
        <strain evidence="4 5">DSM 105466</strain>
    </source>
</reference>
<proteinExistence type="inferred from homology"/>
<dbReference type="Proteomes" id="UP000258309">
    <property type="component" value="Unassembled WGS sequence"/>
</dbReference>
<gene>
    <name evidence="4" type="ORF">B7463_g11939</name>
</gene>
<organism evidence="4 5">
    <name type="scientific">Scytalidium lignicola</name>
    <name type="common">Hyphomycete</name>
    <dbReference type="NCBI Taxonomy" id="5539"/>
    <lineage>
        <taxon>Eukaryota</taxon>
        <taxon>Fungi</taxon>
        <taxon>Dikarya</taxon>
        <taxon>Ascomycota</taxon>
        <taxon>Pezizomycotina</taxon>
        <taxon>Leotiomycetes</taxon>
        <taxon>Leotiomycetes incertae sedis</taxon>
        <taxon>Scytalidium</taxon>
    </lineage>
</organism>
<dbReference type="OrthoDB" id="190201at2759"/>
<feature type="non-terminal residue" evidence="4">
    <location>
        <position position="308"/>
    </location>
</feature>
<dbReference type="NCBIfam" id="TIGR01250">
    <property type="entry name" value="pro_imino_pep_2"/>
    <property type="match status" value="1"/>
</dbReference>
<protein>
    <recommendedName>
        <fullName evidence="3">AB hydrolase-1 domain-containing protein</fullName>
    </recommendedName>
</protein>
<dbReference type="PRINTS" id="PR00793">
    <property type="entry name" value="PROAMNOPTASE"/>
</dbReference>
<dbReference type="PANTHER" id="PTHR43194:SF2">
    <property type="entry name" value="PEROXISOMAL MEMBRANE PROTEIN LPX1"/>
    <property type="match status" value="1"/>
</dbReference>
<feature type="domain" description="AB hydrolase-1" evidence="3">
    <location>
        <begin position="39"/>
        <end position="294"/>
    </location>
</feature>
<dbReference type="InterPro" id="IPR029058">
    <property type="entry name" value="AB_hydrolase_fold"/>
</dbReference>
<sequence>MSHLDHIKEGTVAFDVPSAGKPCETWYQIFGDLSNGKTPVVAIHGGPGLSHHYMDDVQELNPKHDIPVIFYDQIGNGRSTHLPEKAGDTSFWTEQLFHDELTNLVKKLGIEDNYSLLGHSWGGMMGSTFAAKRPEGLKKLVLSNAPASITGWSEAYVSYKKLMPTELQEALDKGIATQNFTSPEYENALGEFYGRFMCTVVPWPKSLVTSFEQAKNDPTVAMTMLGPNEFETQGSLKTWSAVDAAKHINVPTLVINGMNEGASDESIKPFLDDIPNVKWVKFKKSTHCPIYEEPETYIQVIAEFLSEN</sequence>
<dbReference type="GO" id="GO:0008233">
    <property type="term" value="F:peptidase activity"/>
    <property type="evidence" value="ECO:0007669"/>
    <property type="project" value="InterPro"/>
</dbReference>
<evidence type="ECO:0000256" key="1">
    <source>
        <dbReference type="ARBA" id="ARBA00010088"/>
    </source>
</evidence>
<dbReference type="Gene3D" id="3.40.50.1820">
    <property type="entry name" value="alpha/beta hydrolase"/>
    <property type="match status" value="1"/>
</dbReference>
<dbReference type="PANTHER" id="PTHR43194">
    <property type="entry name" value="HYDROLASE ALPHA/BETA FOLD FAMILY"/>
    <property type="match status" value="1"/>
</dbReference>
<dbReference type="InterPro" id="IPR002410">
    <property type="entry name" value="Peptidase_S33"/>
</dbReference>
<evidence type="ECO:0000256" key="2">
    <source>
        <dbReference type="ARBA" id="ARBA00022801"/>
    </source>
</evidence>
<dbReference type="EMBL" id="NCSJ02000453">
    <property type="protein sequence ID" value="RFU24394.1"/>
    <property type="molecule type" value="Genomic_DNA"/>
</dbReference>
<dbReference type="STRING" id="5539.A0A3E2GT94"/>
<comment type="similarity">
    <text evidence="1">Belongs to the peptidase S33 family.</text>
</comment>
<dbReference type="InterPro" id="IPR050228">
    <property type="entry name" value="Carboxylesterase_BioH"/>
</dbReference>
<dbReference type="InterPro" id="IPR005945">
    <property type="entry name" value="Pro_imino_pep"/>
</dbReference>
<dbReference type="InterPro" id="IPR000073">
    <property type="entry name" value="AB_hydrolase_1"/>
</dbReference>
<evidence type="ECO:0000259" key="3">
    <source>
        <dbReference type="Pfam" id="PF00561"/>
    </source>
</evidence>
<evidence type="ECO:0000313" key="4">
    <source>
        <dbReference type="EMBL" id="RFU24394.1"/>
    </source>
</evidence>
<dbReference type="GO" id="GO:0006508">
    <property type="term" value="P:proteolysis"/>
    <property type="evidence" value="ECO:0007669"/>
    <property type="project" value="InterPro"/>
</dbReference>
<feature type="non-terminal residue" evidence="4">
    <location>
        <position position="1"/>
    </location>
</feature>
<dbReference type="SUPFAM" id="SSF53474">
    <property type="entry name" value="alpha/beta-Hydrolases"/>
    <property type="match status" value="1"/>
</dbReference>
<dbReference type="Pfam" id="PF00561">
    <property type="entry name" value="Abhydrolase_1"/>
    <property type="match status" value="1"/>
</dbReference>
<evidence type="ECO:0000313" key="5">
    <source>
        <dbReference type="Proteomes" id="UP000258309"/>
    </source>
</evidence>
<comment type="caution">
    <text evidence="4">The sequence shown here is derived from an EMBL/GenBank/DDBJ whole genome shotgun (WGS) entry which is preliminary data.</text>
</comment>
<keyword evidence="5" id="KW-1185">Reference proteome</keyword>